<dbReference type="NCBIfam" id="TIGR00740">
    <property type="entry name" value="carboxy-S-adenosyl-L-methionine synthase CmoA"/>
    <property type="match status" value="1"/>
</dbReference>
<dbReference type="GO" id="GO:0002098">
    <property type="term" value="P:tRNA wobble uridine modification"/>
    <property type="evidence" value="ECO:0007669"/>
    <property type="project" value="InterPro"/>
</dbReference>
<feature type="binding site" evidence="3 4">
    <location>
        <position position="135"/>
    </location>
    <ligand>
        <name>S-adenosyl-L-methionine</name>
        <dbReference type="ChEBI" id="CHEBI:59789"/>
    </ligand>
</feature>
<feature type="binding site" evidence="3 4">
    <location>
        <position position="42"/>
    </location>
    <ligand>
        <name>S-adenosyl-L-methionine</name>
        <dbReference type="ChEBI" id="CHEBI:59789"/>
    </ligand>
</feature>
<dbReference type="Gene3D" id="3.40.50.150">
    <property type="entry name" value="Vaccinia Virus protein VP39"/>
    <property type="match status" value="1"/>
</dbReference>
<organism evidence="6">
    <name type="scientific">Caldithrix abyssi</name>
    <dbReference type="NCBI Taxonomy" id="187145"/>
    <lineage>
        <taxon>Bacteria</taxon>
        <taxon>Pseudomonadati</taxon>
        <taxon>Calditrichota</taxon>
        <taxon>Calditrichia</taxon>
        <taxon>Calditrichales</taxon>
        <taxon>Calditrichaceae</taxon>
        <taxon>Caldithrix</taxon>
    </lineage>
</organism>
<dbReference type="InterPro" id="IPR041698">
    <property type="entry name" value="Methyltransf_25"/>
</dbReference>
<sequence>MNVQFEKDDIFTRPQTQDAPFVFDDRVAEVFPDMVRRSIPGYYDVLEMTTLFASRFAQPNSCYYDLGCSLGASLWAMDRGIDQPNAELVGVDNSPAMIRRCKVLLKDRIKSPALHLICADVQAVTLANAAMVVLNYTLQFVPQDHRADLVQRIFNGLKPGGALLLSEKVRFEEEQEQAFQVDSYHAFKQFNGYSQMEISRKRNALENVLVPDTIEVHKQRLLQAGFRSVHLWFQYFNFVSLVAVK</sequence>
<comment type="caution">
    <text evidence="6">The sequence shown here is derived from an EMBL/GenBank/DDBJ whole genome shotgun (WGS) entry which is preliminary data.</text>
</comment>
<dbReference type="GO" id="GO:1904047">
    <property type="term" value="F:S-adenosyl-L-methionine binding"/>
    <property type="evidence" value="ECO:0007669"/>
    <property type="project" value="UniProtKB-UniRule"/>
</dbReference>
<dbReference type="PANTHER" id="PTHR43861">
    <property type="entry name" value="TRANS-ACONITATE 2-METHYLTRANSFERASE-RELATED"/>
    <property type="match status" value="1"/>
</dbReference>
<dbReference type="InterPro" id="IPR029063">
    <property type="entry name" value="SAM-dependent_MTases_sf"/>
</dbReference>
<reference evidence="6" key="1">
    <citation type="journal article" date="2020" name="mSystems">
        <title>Genome- and Community-Level Interaction Insights into Carbon Utilization and Element Cycling Functions of Hydrothermarchaeota in Hydrothermal Sediment.</title>
        <authorList>
            <person name="Zhou Z."/>
            <person name="Liu Y."/>
            <person name="Xu W."/>
            <person name="Pan J."/>
            <person name="Luo Z.H."/>
            <person name="Li M."/>
        </authorList>
    </citation>
    <scope>NUCLEOTIDE SEQUENCE [LARGE SCALE GENOMIC DNA]</scope>
    <source>
        <strain evidence="6">HyVt-527</strain>
    </source>
</reference>
<gene>
    <name evidence="3 6" type="primary">cmoA</name>
    <name evidence="6" type="ORF">ENJ89_02530</name>
</gene>
<feature type="binding site" evidence="3">
    <location>
        <begin position="120"/>
        <end position="121"/>
    </location>
    <ligand>
        <name>S-adenosyl-L-methionine</name>
        <dbReference type="ChEBI" id="CHEBI:59789"/>
    </ligand>
</feature>
<comment type="function">
    <text evidence="3">Catalyzes the conversion of S-adenosyl-L-methionine (SAM) to carboxy-S-adenosyl-L-methionine (Cx-SAM).</text>
</comment>
<keyword evidence="2 3" id="KW-0949">S-adenosyl-L-methionine</keyword>
<dbReference type="PIRSF" id="PIRSF006325">
    <property type="entry name" value="MeTrfase_bac"/>
    <property type="match status" value="1"/>
</dbReference>
<comment type="similarity">
    <text evidence="3">Belongs to the class I-like SAM-binding methyltransferase superfamily. Cx-SAM synthase family.</text>
</comment>
<evidence type="ECO:0000256" key="3">
    <source>
        <dbReference type="HAMAP-Rule" id="MF_01589"/>
    </source>
</evidence>
<evidence type="ECO:0000256" key="2">
    <source>
        <dbReference type="ARBA" id="ARBA00022691"/>
    </source>
</evidence>
<feature type="domain" description="Methyltransferase" evidence="5">
    <location>
        <begin position="65"/>
        <end position="161"/>
    </location>
</feature>
<keyword evidence="1 3" id="KW-0808">Transferase</keyword>
<evidence type="ECO:0000313" key="6">
    <source>
        <dbReference type="EMBL" id="HHJ52048.1"/>
    </source>
</evidence>
<dbReference type="SUPFAM" id="SSF53335">
    <property type="entry name" value="S-adenosyl-L-methionine-dependent methyltransferases"/>
    <property type="match status" value="1"/>
</dbReference>
<dbReference type="EMBL" id="DROD01000182">
    <property type="protein sequence ID" value="HHJ52048.1"/>
    <property type="molecule type" value="Genomic_DNA"/>
</dbReference>
<dbReference type="EC" id="2.1.3.-" evidence="3"/>
<evidence type="ECO:0000259" key="5">
    <source>
        <dbReference type="Pfam" id="PF13649"/>
    </source>
</evidence>
<name>A0A7V5UEA2_CALAY</name>
<accession>A0A7V5UEA2</accession>
<dbReference type="Pfam" id="PF13649">
    <property type="entry name" value="Methyltransf_25"/>
    <property type="match status" value="1"/>
</dbReference>
<feature type="binding site" evidence="3 4">
    <location>
        <begin position="92"/>
        <end position="93"/>
    </location>
    <ligand>
        <name>S-adenosyl-L-methionine</name>
        <dbReference type="ChEBI" id="CHEBI:59789"/>
    </ligand>
</feature>
<protein>
    <recommendedName>
        <fullName evidence="3">Carboxy-S-adenosyl-L-methionine synthase</fullName>
        <shortName evidence="3">Cx-SAM synthase</shortName>
        <ecNumber evidence="3">2.1.3.-</ecNumber>
    </recommendedName>
</protein>
<proteinExistence type="inferred from homology"/>
<dbReference type="GO" id="GO:0016743">
    <property type="term" value="F:carboxyl- or carbamoyltransferase activity"/>
    <property type="evidence" value="ECO:0007669"/>
    <property type="project" value="UniProtKB-UniRule"/>
</dbReference>
<feature type="binding site" evidence="3 4">
    <location>
        <begin position="67"/>
        <end position="69"/>
    </location>
    <ligand>
        <name>S-adenosyl-L-methionine</name>
        <dbReference type="ChEBI" id="CHEBI:59789"/>
    </ligand>
</feature>
<feature type="binding site" evidence="3">
    <location>
        <position position="202"/>
    </location>
    <ligand>
        <name>S-adenosyl-L-methionine</name>
        <dbReference type="ChEBI" id="CHEBI:59789"/>
    </ligand>
</feature>
<dbReference type="CDD" id="cd02440">
    <property type="entry name" value="AdoMet_MTases"/>
    <property type="match status" value="1"/>
</dbReference>
<dbReference type="AlphaFoldDB" id="A0A7V5UEA2"/>
<dbReference type="HAMAP" id="MF_01589">
    <property type="entry name" value="Cx_SAM_synthase"/>
    <property type="match status" value="1"/>
</dbReference>
<comment type="catalytic activity">
    <reaction evidence="3">
        <text>prephenate + S-adenosyl-L-methionine = carboxy-S-adenosyl-L-methionine + 3-phenylpyruvate + H2O</text>
        <dbReference type="Rhea" id="RHEA:51692"/>
        <dbReference type="ChEBI" id="CHEBI:15377"/>
        <dbReference type="ChEBI" id="CHEBI:18005"/>
        <dbReference type="ChEBI" id="CHEBI:29934"/>
        <dbReference type="ChEBI" id="CHEBI:59789"/>
        <dbReference type="ChEBI" id="CHEBI:134278"/>
    </reaction>
</comment>
<dbReference type="InterPro" id="IPR005271">
    <property type="entry name" value="CmoA"/>
</dbReference>
<evidence type="ECO:0000256" key="4">
    <source>
        <dbReference type="PIRSR" id="PIRSR006325-1"/>
    </source>
</evidence>
<dbReference type="Proteomes" id="UP000886124">
    <property type="component" value="Unassembled WGS sequence"/>
</dbReference>
<evidence type="ECO:0000256" key="1">
    <source>
        <dbReference type="ARBA" id="ARBA00022679"/>
    </source>
</evidence>
<dbReference type="PANTHER" id="PTHR43861:SF2">
    <property type="entry name" value="CARBOXY-S-ADENOSYL-L-METHIONINE SYNTHASE"/>
    <property type="match status" value="1"/>
</dbReference>